<name>A0A4V3BTE0_9SPHN</name>
<dbReference type="AlphaFoldDB" id="A0A4V3BTE0"/>
<sequence>MSLSGVFRHAMANRGSSASNIKRGGYSRSVAGGVSRRGAGAVCGNFFGLIGANRRRRIPMLALWGHQAGRVEAGCVPPRPVSESDGFLRFFDGASGYVAQRYVARRSERRRNAPFFVPRLLIANLTTRRAGSIEGGGWSIGGADRADPPFPLLPIASALQAGRAGRERSCENFPVAIRIEAETALSLSESPSDAGSRARNSHWHMGSGETLHPRGLNSGGNRAESSSDATGRGVVGHVVPDAGLSRTLRLRRNRVNAVAPKGNAA</sequence>
<evidence type="ECO:0000313" key="3">
    <source>
        <dbReference type="Proteomes" id="UP000295493"/>
    </source>
</evidence>
<gene>
    <name evidence="2" type="ORF">EV664_105186</name>
</gene>
<reference evidence="2 3" key="1">
    <citation type="submission" date="2019-03" db="EMBL/GenBank/DDBJ databases">
        <title>Genomic Encyclopedia of Type Strains, Phase IV (KMG-IV): sequencing the most valuable type-strain genomes for metagenomic binning, comparative biology and taxonomic classification.</title>
        <authorList>
            <person name="Goeker M."/>
        </authorList>
    </citation>
    <scope>NUCLEOTIDE SEQUENCE [LARGE SCALE GENOMIC DNA]</scope>
    <source>
        <strain evidence="2 3">DSM 25059</strain>
    </source>
</reference>
<protein>
    <submittedName>
        <fullName evidence="2">Uncharacterized protein</fullName>
    </submittedName>
</protein>
<feature type="compositionally biased region" description="Polar residues" evidence="1">
    <location>
        <begin position="219"/>
        <end position="229"/>
    </location>
</feature>
<dbReference type="Proteomes" id="UP000295493">
    <property type="component" value="Unassembled WGS sequence"/>
</dbReference>
<feature type="region of interest" description="Disordered" evidence="1">
    <location>
        <begin position="186"/>
        <end position="237"/>
    </location>
</feature>
<organism evidence="2 3">
    <name type="scientific">Stakelama pacifica</name>
    <dbReference type="NCBI Taxonomy" id="517720"/>
    <lineage>
        <taxon>Bacteria</taxon>
        <taxon>Pseudomonadati</taxon>
        <taxon>Pseudomonadota</taxon>
        <taxon>Alphaproteobacteria</taxon>
        <taxon>Sphingomonadales</taxon>
        <taxon>Sphingomonadaceae</taxon>
        <taxon>Stakelama</taxon>
    </lineage>
</organism>
<evidence type="ECO:0000256" key="1">
    <source>
        <dbReference type="SAM" id="MobiDB-lite"/>
    </source>
</evidence>
<keyword evidence="3" id="KW-1185">Reference proteome</keyword>
<comment type="caution">
    <text evidence="2">The sequence shown here is derived from an EMBL/GenBank/DDBJ whole genome shotgun (WGS) entry which is preliminary data.</text>
</comment>
<dbReference type="EMBL" id="SNWD01000005">
    <property type="protein sequence ID" value="TDN82988.1"/>
    <property type="molecule type" value="Genomic_DNA"/>
</dbReference>
<proteinExistence type="predicted"/>
<evidence type="ECO:0000313" key="2">
    <source>
        <dbReference type="EMBL" id="TDN82988.1"/>
    </source>
</evidence>
<accession>A0A4V3BTE0</accession>